<keyword evidence="2" id="KW-0732">Signal</keyword>
<feature type="compositionally biased region" description="Acidic residues" evidence="1">
    <location>
        <begin position="117"/>
        <end position="134"/>
    </location>
</feature>
<gene>
    <name evidence="4" type="ORF">LPB19_07380</name>
</gene>
<evidence type="ECO:0000313" key="5">
    <source>
        <dbReference type="Proteomes" id="UP000663555"/>
    </source>
</evidence>
<sequence>MKKTNNSMSRMAVAVGAAVMLGFAPAAFAADETVALKNALYGAGYSIANVSPQMDEATRASLKKFQQDSGIAVTGVVDDATKKALGMVSVQVAAAADKASAPAKKEQAAAPAKTADAGDDASTDKDEDEGWSLW</sequence>
<keyword evidence="5" id="KW-1185">Reference proteome</keyword>
<dbReference type="InterPro" id="IPR036366">
    <property type="entry name" value="PGBDSf"/>
</dbReference>
<dbReference type="RefSeq" id="WP_206645419.1">
    <property type="nucleotide sequence ID" value="NZ_CP071247.1"/>
</dbReference>
<evidence type="ECO:0000259" key="3">
    <source>
        <dbReference type="Pfam" id="PF01471"/>
    </source>
</evidence>
<evidence type="ECO:0000313" key="4">
    <source>
        <dbReference type="EMBL" id="QSP96192.1"/>
    </source>
</evidence>
<dbReference type="Pfam" id="PF01471">
    <property type="entry name" value="PG_binding_1"/>
    <property type="match status" value="1"/>
</dbReference>
<feature type="domain" description="Peptidoglycan binding-like" evidence="3">
    <location>
        <begin position="31"/>
        <end position="85"/>
    </location>
</feature>
<name>A0ABX7MUZ7_9GAMM</name>
<dbReference type="Gene3D" id="1.10.101.10">
    <property type="entry name" value="PGBD-like superfamily/PGBD"/>
    <property type="match status" value="1"/>
</dbReference>
<dbReference type="EMBL" id="CP071247">
    <property type="protein sequence ID" value="QSP96192.1"/>
    <property type="molecule type" value="Genomic_DNA"/>
</dbReference>
<dbReference type="InterPro" id="IPR002477">
    <property type="entry name" value="Peptidoglycan-bd-like"/>
</dbReference>
<proteinExistence type="predicted"/>
<organism evidence="4 5">
    <name type="scientific">Marinobacter salinisoli</name>
    <dbReference type="NCBI Taxonomy" id="2769486"/>
    <lineage>
        <taxon>Bacteria</taxon>
        <taxon>Pseudomonadati</taxon>
        <taxon>Pseudomonadota</taxon>
        <taxon>Gammaproteobacteria</taxon>
        <taxon>Pseudomonadales</taxon>
        <taxon>Marinobacteraceae</taxon>
        <taxon>Marinobacter</taxon>
    </lineage>
</organism>
<protein>
    <submittedName>
        <fullName evidence="4">Peptidoglycan-binding protein</fullName>
    </submittedName>
</protein>
<feature type="region of interest" description="Disordered" evidence="1">
    <location>
        <begin position="96"/>
        <end position="134"/>
    </location>
</feature>
<feature type="signal peptide" evidence="2">
    <location>
        <begin position="1"/>
        <end position="29"/>
    </location>
</feature>
<accession>A0ABX7MUZ7</accession>
<evidence type="ECO:0000256" key="1">
    <source>
        <dbReference type="SAM" id="MobiDB-lite"/>
    </source>
</evidence>
<dbReference type="SUPFAM" id="SSF47090">
    <property type="entry name" value="PGBD-like"/>
    <property type="match status" value="1"/>
</dbReference>
<reference evidence="4 5" key="1">
    <citation type="submission" date="2021-03" db="EMBL/GenBank/DDBJ databases">
        <title>Genome sequencing of Marinobacter sp. LPB0319.</title>
        <authorList>
            <person name="Kim J."/>
        </authorList>
    </citation>
    <scope>NUCLEOTIDE SEQUENCE [LARGE SCALE GENOMIC DNA]</scope>
    <source>
        <strain evidence="4 5">LPB0319</strain>
    </source>
</reference>
<evidence type="ECO:0000256" key="2">
    <source>
        <dbReference type="SAM" id="SignalP"/>
    </source>
</evidence>
<dbReference type="Proteomes" id="UP000663555">
    <property type="component" value="Chromosome"/>
</dbReference>
<dbReference type="InterPro" id="IPR036365">
    <property type="entry name" value="PGBD-like_sf"/>
</dbReference>
<feature type="compositionally biased region" description="Low complexity" evidence="1">
    <location>
        <begin position="96"/>
        <end position="115"/>
    </location>
</feature>
<feature type="chain" id="PRO_5047427496" evidence="2">
    <location>
        <begin position="30"/>
        <end position="134"/>
    </location>
</feature>